<gene>
    <name evidence="2" type="ORF">MNBD_ALPHA04-2150</name>
</gene>
<accession>A0A3B0R5E8</accession>
<dbReference type="AlphaFoldDB" id="A0A3B0R5E8"/>
<dbReference type="GO" id="GO:0004622">
    <property type="term" value="F:phosphatidylcholine lysophospholipase activity"/>
    <property type="evidence" value="ECO:0007669"/>
    <property type="project" value="UniProtKB-EC"/>
</dbReference>
<sequence length="281" mass="30558">MLTSPSKAAGAELYRQSWLPEGDPKAVIILIHGYDEHSGRYQYFAEHCTNRGFAVHALDHWGHGKSEGDNGFVPEFSVYHDGVDKLIGELTPAHTGLPRILVGHSLGGLISATYLLKNQAQFAAAVLSGPAIKAADEPSVFLKFISRLLSKFLPKMGVIGFDPNGVSRDPKVVADYLADPLVSGSKISARLGHEMMTEMNVIENEAASISLPLLMLHGADDSVVAPEGSSFLNDHISSVEKKLKIYPGLFHEIFNEPEKDAVLADMTDWIDTQLPGEVEKK</sequence>
<dbReference type="InterPro" id="IPR051044">
    <property type="entry name" value="MAG_DAG_Lipase"/>
</dbReference>
<evidence type="ECO:0000313" key="2">
    <source>
        <dbReference type="EMBL" id="VAV87449.1"/>
    </source>
</evidence>
<dbReference type="Gene3D" id="3.40.50.1820">
    <property type="entry name" value="alpha/beta hydrolase"/>
    <property type="match status" value="1"/>
</dbReference>
<dbReference type="InterPro" id="IPR022742">
    <property type="entry name" value="Hydrolase_4"/>
</dbReference>
<name>A0A3B0R5E8_9ZZZZ</name>
<dbReference type="InterPro" id="IPR029058">
    <property type="entry name" value="AB_hydrolase_fold"/>
</dbReference>
<reference evidence="2" key="1">
    <citation type="submission" date="2018-06" db="EMBL/GenBank/DDBJ databases">
        <authorList>
            <person name="Zhirakovskaya E."/>
        </authorList>
    </citation>
    <scope>NUCLEOTIDE SEQUENCE</scope>
</reference>
<keyword evidence="2" id="KW-0378">Hydrolase</keyword>
<protein>
    <submittedName>
        <fullName evidence="2">Lysophospholipase Monoglyceride lipase putative</fullName>
        <ecNumber evidence="2">3.1.1.23</ecNumber>
        <ecNumber evidence="2">3.1.1.5</ecNumber>
    </submittedName>
</protein>
<dbReference type="Pfam" id="PF12146">
    <property type="entry name" value="Hydrolase_4"/>
    <property type="match status" value="1"/>
</dbReference>
<dbReference type="PRINTS" id="PR00111">
    <property type="entry name" value="ABHYDROLASE"/>
</dbReference>
<proteinExistence type="predicted"/>
<evidence type="ECO:0000259" key="1">
    <source>
        <dbReference type="Pfam" id="PF12146"/>
    </source>
</evidence>
<dbReference type="EC" id="3.1.1.5" evidence="2"/>
<dbReference type="PANTHER" id="PTHR11614">
    <property type="entry name" value="PHOSPHOLIPASE-RELATED"/>
    <property type="match status" value="1"/>
</dbReference>
<dbReference type="SUPFAM" id="SSF53474">
    <property type="entry name" value="alpha/beta-Hydrolases"/>
    <property type="match status" value="1"/>
</dbReference>
<dbReference type="InterPro" id="IPR000073">
    <property type="entry name" value="AB_hydrolase_1"/>
</dbReference>
<dbReference type="EMBL" id="UOEF01000013">
    <property type="protein sequence ID" value="VAV87449.1"/>
    <property type="molecule type" value="Genomic_DNA"/>
</dbReference>
<feature type="domain" description="Serine aminopeptidase S33" evidence="1">
    <location>
        <begin position="23"/>
        <end position="258"/>
    </location>
</feature>
<dbReference type="FunFam" id="3.40.50.1820:FF:000117">
    <property type="entry name" value="Monoglyceride lipase, putative"/>
    <property type="match status" value="1"/>
</dbReference>
<dbReference type="EC" id="3.1.1.23" evidence="2"/>
<dbReference type="GO" id="GO:0047372">
    <property type="term" value="F:monoacylglycerol lipase activity"/>
    <property type="evidence" value="ECO:0007669"/>
    <property type="project" value="UniProtKB-EC"/>
</dbReference>
<organism evidence="2">
    <name type="scientific">hydrothermal vent metagenome</name>
    <dbReference type="NCBI Taxonomy" id="652676"/>
    <lineage>
        <taxon>unclassified sequences</taxon>
        <taxon>metagenomes</taxon>
        <taxon>ecological metagenomes</taxon>
    </lineage>
</organism>